<gene>
    <name evidence="1" type="ORF">ZEAMMB73_Zm00001d034710</name>
</gene>
<proteinExistence type="predicted"/>
<sequence>MNNENEPLLPATASAAACATQKEPYSPVEILYWTEARFQKVRP</sequence>
<organism evidence="1">
    <name type="scientific">Zea mays</name>
    <name type="common">Maize</name>
    <dbReference type="NCBI Taxonomy" id="4577"/>
    <lineage>
        <taxon>Eukaryota</taxon>
        <taxon>Viridiplantae</taxon>
        <taxon>Streptophyta</taxon>
        <taxon>Embryophyta</taxon>
        <taxon>Tracheophyta</taxon>
        <taxon>Spermatophyta</taxon>
        <taxon>Magnoliopsida</taxon>
        <taxon>Liliopsida</taxon>
        <taxon>Poales</taxon>
        <taxon>Poaceae</taxon>
        <taxon>PACMAD clade</taxon>
        <taxon>Panicoideae</taxon>
        <taxon>Andropogonodae</taxon>
        <taxon>Andropogoneae</taxon>
        <taxon>Tripsacinae</taxon>
        <taxon>Zea</taxon>
    </lineage>
</organism>
<name>A0A1D6LA88_MAIZE</name>
<reference evidence="1" key="1">
    <citation type="submission" date="2015-12" db="EMBL/GenBank/DDBJ databases">
        <title>Update maize B73 reference genome by single molecule sequencing technologies.</title>
        <authorList>
            <consortium name="Maize Genome Sequencing Project"/>
            <person name="Ware D."/>
        </authorList>
    </citation>
    <scope>NUCLEOTIDE SEQUENCE [LARGE SCALE GENOMIC DNA]</scope>
    <source>
        <tissue evidence="1">Seedling</tissue>
    </source>
</reference>
<evidence type="ECO:0000313" key="1">
    <source>
        <dbReference type="EMBL" id="ONM11045.1"/>
    </source>
</evidence>
<dbReference type="AlphaFoldDB" id="A0A1D6LA88"/>
<dbReference type="EMBL" id="CM007647">
    <property type="protein sequence ID" value="ONM11045.1"/>
    <property type="molecule type" value="Genomic_DNA"/>
</dbReference>
<protein>
    <submittedName>
        <fullName evidence="1">Zinc finger CCCH domain-containing protein 42</fullName>
    </submittedName>
</protein>
<accession>A0A1D6LA88</accession>